<keyword evidence="4" id="KW-1185">Reference proteome</keyword>
<protein>
    <submittedName>
        <fullName evidence="3">2-C-methyl-D-erythritol 4-phosphate cytidylyltransferase</fullName>
        <ecNumber evidence="3">2.7.7.60</ecNumber>
    </submittedName>
</protein>
<dbReference type="PANTHER" id="PTHR32125">
    <property type="entry name" value="2-C-METHYL-D-ERYTHRITOL 4-PHOSPHATE CYTIDYLYLTRANSFERASE, CHLOROPLASTIC"/>
    <property type="match status" value="1"/>
</dbReference>
<reference evidence="3 4" key="1">
    <citation type="submission" date="2021-02" db="EMBL/GenBank/DDBJ databases">
        <title>Characterization of Marinitoga sp. nov. str. BP5-C20A.</title>
        <authorList>
            <person name="Erauso G."/>
            <person name="Postec A."/>
        </authorList>
    </citation>
    <scope>NUCLEOTIDE SEQUENCE [LARGE SCALE GENOMIC DNA]</scope>
    <source>
        <strain evidence="3 4">BP5-C20A</strain>
    </source>
</reference>
<dbReference type="EC" id="2.7.7.60" evidence="3"/>
<dbReference type="InterPro" id="IPR029044">
    <property type="entry name" value="Nucleotide-diphossugar_trans"/>
</dbReference>
<evidence type="ECO:0000313" key="4">
    <source>
        <dbReference type="Proteomes" id="UP001232493"/>
    </source>
</evidence>
<accession>A0ABY8PMW0</accession>
<dbReference type="Pfam" id="PF01128">
    <property type="entry name" value="IspD"/>
    <property type="match status" value="1"/>
</dbReference>
<evidence type="ECO:0000256" key="2">
    <source>
        <dbReference type="ARBA" id="ARBA00022695"/>
    </source>
</evidence>
<dbReference type="NCBIfam" id="TIGR00453">
    <property type="entry name" value="ispD"/>
    <property type="match status" value="1"/>
</dbReference>
<gene>
    <name evidence="3" type="primary">ispD</name>
    <name evidence="3" type="ORF">JRV97_05980</name>
</gene>
<name>A0ABY8PMW0_9BACT</name>
<dbReference type="RefSeq" id="WP_280997179.1">
    <property type="nucleotide sequence ID" value="NZ_CP069362.1"/>
</dbReference>
<proteinExistence type="predicted"/>
<evidence type="ECO:0000256" key="1">
    <source>
        <dbReference type="ARBA" id="ARBA00022679"/>
    </source>
</evidence>
<dbReference type="InterPro" id="IPR034683">
    <property type="entry name" value="IspD/TarI"/>
</dbReference>
<sequence length="231" mass="26469">MNVGIIVAAGKGERTKLTYPKQFYQILDKSLLRIALEKYEYSKLIDKIIVVANENFMEKTKKECYGINKVYDIIKGGDSRQESVFNGLKYIYNVFGFDVSIVSIHDAARPFVSIDKIDESIEIAIKNGSAVLALPEKNSVSHVIGDVIDKILDRNEIYLHQTPQTFDFQKLYKAYMNFENELKSFTDDASIFHKAGNFVRIIPGEEYNIKITTDFDIKFAKWLIKEGKINV</sequence>
<evidence type="ECO:0000313" key="3">
    <source>
        <dbReference type="EMBL" id="WGS63926.1"/>
    </source>
</evidence>
<keyword evidence="1 3" id="KW-0808">Transferase</keyword>
<keyword evidence="2 3" id="KW-0548">Nucleotidyltransferase</keyword>
<dbReference type="Gene3D" id="3.90.550.10">
    <property type="entry name" value="Spore Coat Polysaccharide Biosynthesis Protein SpsA, Chain A"/>
    <property type="match status" value="1"/>
</dbReference>
<dbReference type="EMBL" id="CP069362">
    <property type="protein sequence ID" value="WGS63926.1"/>
    <property type="molecule type" value="Genomic_DNA"/>
</dbReference>
<organism evidence="3 4">
    <name type="scientific">Marinitoga aeolica</name>
    <dbReference type="NCBI Taxonomy" id="2809031"/>
    <lineage>
        <taxon>Bacteria</taxon>
        <taxon>Thermotogati</taxon>
        <taxon>Thermotogota</taxon>
        <taxon>Thermotogae</taxon>
        <taxon>Petrotogales</taxon>
        <taxon>Petrotogaceae</taxon>
        <taxon>Marinitoga</taxon>
    </lineage>
</organism>
<dbReference type="GO" id="GO:0050518">
    <property type="term" value="F:2-C-methyl-D-erythritol 4-phosphate cytidylyltransferase activity"/>
    <property type="evidence" value="ECO:0007669"/>
    <property type="project" value="UniProtKB-EC"/>
</dbReference>
<dbReference type="InterPro" id="IPR001228">
    <property type="entry name" value="IspD"/>
</dbReference>
<dbReference type="SUPFAM" id="SSF53448">
    <property type="entry name" value="Nucleotide-diphospho-sugar transferases"/>
    <property type="match status" value="1"/>
</dbReference>
<dbReference type="Proteomes" id="UP001232493">
    <property type="component" value="Chromosome"/>
</dbReference>
<dbReference type="CDD" id="cd02516">
    <property type="entry name" value="CDP-ME_synthetase"/>
    <property type="match status" value="1"/>
</dbReference>
<dbReference type="InterPro" id="IPR050088">
    <property type="entry name" value="IspD/TarI_cytidylyltransf_bact"/>
</dbReference>
<dbReference type="PANTHER" id="PTHR32125:SF4">
    <property type="entry name" value="2-C-METHYL-D-ERYTHRITOL 4-PHOSPHATE CYTIDYLYLTRANSFERASE, CHLOROPLASTIC"/>
    <property type="match status" value="1"/>
</dbReference>